<dbReference type="AlphaFoldDB" id="C0LQ96"/>
<feature type="non-terminal residue" evidence="1">
    <location>
        <position position="46"/>
    </location>
</feature>
<name>C0LQ96_PANHM</name>
<organism evidence="1">
    <name type="scientific">Panulirus homarus</name>
    <name type="common">Scalloped spiny lobster</name>
    <name type="synonym">Cancer homarus</name>
    <dbReference type="NCBI Taxonomy" id="150425"/>
    <lineage>
        <taxon>Eukaryota</taxon>
        <taxon>Metazoa</taxon>
        <taxon>Ecdysozoa</taxon>
        <taxon>Arthropoda</taxon>
        <taxon>Crustacea</taxon>
        <taxon>Multicrustacea</taxon>
        <taxon>Malacostraca</taxon>
        <taxon>Eumalacostraca</taxon>
        <taxon>Eucarida</taxon>
        <taxon>Decapoda</taxon>
        <taxon>Pleocyemata</taxon>
        <taxon>Achelata</taxon>
        <taxon>Palinuroidea</taxon>
        <taxon>Palinuridae</taxon>
        <taxon>Panulirus</taxon>
    </lineage>
</organism>
<evidence type="ECO:0000313" key="1">
    <source>
        <dbReference type="EMBL" id="ACN65120.1"/>
    </source>
</evidence>
<dbReference type="EMBL" id="FJ752237">
    <property type="protein sequence ID" value="ACN65120.1"/>
    <property type="molecule type" value="mRNA"/>
</dbReference>
<sequence length="46" mass="4733">MTTSSRSWTVCVRTVTPSTANLSSPPPAGRTATVIGCSVNVSTTYS</sequence>
<gene>
    <name evidence="1" type="primary">CHH</name>
</gene>
<accession>C0LQ96</accession>
<reference evidence="1" key="1">
    <citation type="submission" date="2009-02" db="EMBL/GenBank/DDBJ databases">
        <title>Molecular Characterization and Gene Sequence Analysis of a Neuropeptide (Crustacean Hyperglycemic Hormone) from the Rock Lobster, Panulirus homarus.</title>
        <authorList>
            <person name="Princy S.A."/>
            <person name="Prakash Vincent S.G."/>
            <person name="Ramanathan"/>
            <person name="Shrivastava S."/>
            <person name="Sundaram M.B."/>
        </authorList>
    </citation>
    <scope>NUCLEOTIDE SEQUENCE</scope>
    <source>
        <tissue evidence="1">Whole eyestalks</tissue>
    </source>
</reference>
<feature type="non-terminal residue" evidence="1">
    <location>
        <position position="1"/>
    </location>
</feature>
<proteinExistence type="evidence at transcript level"/>
<protein>
    <submittedName>
        <fullName evidence="1">Crustacean hyperglycemic hormone</fullName>
    </submittedName>
</protein>